<feature type="site" description="Required for STAT5/PTPN11/SOCS3 binding" evidence="16">
    <location>
        <position position="427"/>
    </location>
</feature>
<evidence type="ECO:0000256" key="9">
    <source>
        <dbReference type="ARBA" id="ARBA00022989"/>
    </source>
</evidence>
<gene>
    <name evidence="22" type="ORF">KIL84_020962</name>
</gene>
<feature type="site" description="Required for ligand binding" evidence="16">
    <location>
        <position position="112"/>
    </location>
</feature>
<reference evidence="22" key="1">
    <citation type="submission" date="2021-09" db="EMBL/GenBank/DDBJ databases">
        <title>The genome of Mauremys mutica provides insights into the evolution of semi-aquatic lifestyle.</title>
        <authorList>
            <person name="Gong S."/>
            <person name="Gao Y."/>
        </authorList>
    </citation>
    <scope>NUCLEOTIDE SEQUENCE</scope>
    <source>
        <strain evidence="22">MM-2020</strain>
        <tissue evidence="22">Muscle</tissue>
    </source>
</reference>
<proteinExistence type="inferred from homology"/>
<feature type="site" description="Interaction with APS and STAT5, and" evidence="16">
    <location>
        <position position="366"/>
    </location>
</feature>
<dbReference type="InterPro" id="IPR003961">
    <property type="entry name" value="FN3_dom"/>
</dbReference>
<dbReference type="PANTHER" id="PTHR23037:SF28">
    <property type="entry name" value="ERYTHROPOIETIN RECEPTOR"/>
    <property type="match status" value="1"/>
</dbReference>
<evidence type="ECO:0000256" key="13">
    <source>
        <dbReference type="ARBA" id="ARBA00023180"/>
    </source>
</evidence>
<dbReference type="SUPFAM" id="SSF49265">
    <property type="entry name" value="Fibronectin type III"/>
    <property type="match status" value="2"/>
</dbReference>
<dbReference type="OrthoDB" id="9890439at2759"/>
<keyword evidence="6 19" id="KW-0812">Transmembrane</keyword>
<evidence type="ECO:0000256" key="7">
    <source>
        <dbReference type="ARBA" id="ARBA00022729"/>
    </source>
</evidence>
<feature type="transmembrane region" description="Helical" evidence="19">
    <location>
        <begin position="245"/>
        <end position="266"/>
    </location>
</feature>
<keyword evidence="11 17" id="KW-1015">Disulfide bond</keyword>
<keyword evidence="9 19" id="KW-1133">Transmembrane helix</keyword>
<feature type="domain" description="Fibronectin type-III" evidence="21">
    <location>
        <begin position="143"/>
        <end position="241"/>
    </location>
</feature>
<protein>
    <recommendedName>
        <fullName evidence="3">Erythropoietin receptor</fullName>
    </recommendedName>
</protein>
<keyword evidence="8" id="KW-0832">Ubl conjugation</keyword>
<dbReference type="InterPro" id="IPR003528">
    <property type="entry name" value="Long_hematopoietin_rcpt_CS"/>
</dbReference>
<comment type="similarity">
    <text evidence="2">Belongs to the type I cytokine receptor family. Type 1 subfamily.</text>
</comment>
<dbReference type="PROSITE" id="PS50853">
    <property type="entry name" value="FN3"/>
    <property type="match status" value="1"/>
</dbReference>
<feature type="site" description="Interaction with PTPN6" evidence="16">
    <location>
        <position position="448"/>
    </location>
</feature>
<dbReference type="CDD" id="cd00063">
    <property type="entry name" value="FN3"/>
    <property type="match status" value="1"/>
</dbReference>
<dbReference type="InterPro" id="IPR036116">
    <property type="entry name" value="FN3_sf"/>
</dbReference>
<feature type="region of interest" description="Disordered" evidence="18">
    <location>
        <begin position="388"/>
        <end position="424"/>
    </location>
</feature>
<feature type="disulfide bond" evidence="17">
    <location>
        <begin position="86"/>
        <end position="102"/>
    </location>
</feature>
<keyword evidence="5" id="KW-1017">Isopeptide bond</keyword>
<evidence type="ECO:0000256" key="17">
    <source>
        <dbReference type="PIRSR" id="PIRSR001959-2"/>
    </source>
</evidence>
<evidence type="ECO:0000256" key="3">
    <source>
        <dbReference type="ARBA" id="ARBA00018355"/>
    </source>
</evidence>
<evidence type="ECO:0000256" key="20">
    <source>
        <dbReference type="SAM" id="SignalP"/>
    </source>
</evidence>
<evidence type="ECO:0000256" key="12">
    <source>
        <dbReference type="ARBA" id="ARBA00023170"/>
    </source>
</evidence>
<dbReference type="InterPro" id="IPR013783">
    <property type="entry name" value="Ig-like_fold"/>
</dbReference>
<dbReference type="InterPro" id="IPR015152">
    <property type="entry name" value="Growth/epo_recpt_lig-bind"/>
</dbReference>
<dbReference type="GO" id="GO:0004896">
    <property type="term" value="F:cytokine receptor activity"/>
    <property type="evidence" value="ECO:0007669"/>
    <property type="project" value="InterPro"/>
</dbReference>
<dbReference type="InterPro" id="IPR009167">
    <property type="entry name" value="Erythropoietin_rcpt"/>
</dbReference>
<keyword evidence="23" id="KW-1185">Reference proteome</keyword>
<keyword evidence="10 19" id="KW-0472">Membrane</keyword>
<comment type="subunit">
    <text evidence="15">Forms homodimers on EPO stimulation. The tyrosine-phosphorylated form interacts with several SH2 domain-containing proteins including LYN, the adapter protein SH2B2, PTPN6, PTPN11, JAK2, PI3 kinases, STAT5A/B, SOCS3, CRKL. Interacts with INPP5D/SHIP1. SH2B2 binding inhibits the JAK-STAT signaling. Interacts with RHEX; this interaction occurs in a erythropoietin (EPO)-dependent manner. Interacts with ATXN2L.</text>
</comment>
<evidence type="ECO:0000256" key="5">
    <source>
        <dbReference type="ARBA" id="ARBA00022499"/>
    </source>
</evidence>
<evidence type="ECO:0000313" key="23">
    <source>
        <dbReference type="Proteomes" id="UP000827986"/>
    </source>
</evidence>
<evidence type="ECO:0000256" key="16">
    <source>
        <dbReference type="PIRSR" id="PIRSR001959-1"/>
    </source>
</evidence>
<name>A0A9D3XBB0_9SAUR</name>
<evidence type="ECO:0000313" key="22">
    <source>
        <dbReference type="EMBL" id="KAH1176228.1"/>
    </source>
</evidence>
<evidence type="ECO:0000256" key="1">
    <source>
        <dbReference type="ARBA" id="ARBA00004251"/>
    </source>
</evidence>
<evidence type="ECO:0000256" key="10">
    <source>
        <dbReference type="ARBA" id="ARBA00023136"/>
    </source>
</evidence>
<feature type="signal peptide" evidence="20">
    <location>
        <begin position="1"/>
        <end position="22"/>
    </location>
</feature>
<dbReference type="PROSITE" id="PS01352">
    <property type="entry name" value="HEMATOPO_REC_L_F1"/>
    <property type="match status" value="1"/>
</dbReference>
<evidence type="ECO:0000259" key="21">
    <source>
        <dbReference type="PROSITE" id="PS50853"/>
    </source>
</evidence>
<keyword evidence="12" id="KW-0675">Receptor</keyword>
<evidence type="ECO:0000256" key="19">
    <source>
        <dbReference type="SAM" id="Phobius"/>
    </source>
</evidence>
<organism evidence="22 23">
    <name type="scientific">Mauremys mutica</name>
    <name type="common">yellowpond turtle</name>
    <dbReference type="NCBI Taxonomy" id="74926"/>
    <lineage>
        <taxon>Eukaryota</taxon>
        <taxon>Metazoa</taxon>
        <taxon>Chordata</taxon>
        <taxon>Craniata</taxon>
        <taxon>Vertebrata</taxon>
        <taxon>Euteleostomi</taxon>
        <taxon>Archelosauria</taxon>
        <taxon>Testudinata</taxon>
        <taxon>Testudines</taxon>
        <taxon>Cryptodira</taxon>
        <taxon>Durocryptodira</taxon>
        <taxon>Testudinoidea</taxon>
        <taxon>Geoemydidae</taxon>
        <taxon>Geoemydinae</taxon>
        <taxon>Mauremys</taxon>
    </lineage>
</organism>
<dbReference type="PANTHER" id="PTHR23037">
    <property type="entry name" value="CYTOKINE RECEPTOR"/>
    <property type="match status" value="1"/>
</dbReference>
<evidence type="ECO:0000256" key="11">
    <source>
        <dbReference type="ARBA" id="ARBA00023157"/>
    </source>
</evidence>
<evidence type="ECO:0000256" key="18">
    <source>
        <dbReference type="SAM" id="MobiDB-lite"/>
    </source>
</evidence>
<comment type="subcellular location">
    <subcellularLocation>
        <location evidence="1">Cell membrane</location>
        <topology evidence="1">Single-pass type I membrane protein</topology>
    </subcellularLocation>
</comment>
<dbReference type="Pfam" id="PF00041">
    <property type="entry name" value="fn3"/>
    <property type="match status" value="1"/>
</dbReference>
<dbReference type="Pfam" id="PF09067">
    <property type="entry name" value="EpoR_lig-bind"/>
    <property type="match status" value="1"/>
</dbReference>
<dbReference type="AlphaFoldDB" id="A0A9D3XBB0"/>
<sequence>MEPHRSHIAALCTVLLWAACTTQEGAGPGNDFNIQAALLLGEEPQDPKCFTRCLEDLTCFWESSSPPSATEYGFFYVVEGDAPQHCNVSVARTPWNSTRFSCVFPPQDTPSFTLLHVSAFAGNSSNIIHARNIMINQVVLLDPPSNLTARAPESPGQLAVSWQPPGLRYLESSLRYEVAFAPEGAERQTVDIPDGRTECLILNLRGRTRYTLAVRVRPDGVSYSGYWSAWSAPVTVVTPHDLDPLILSLSLILVLIVVLLALFALLTHRRFLKKKLWPVIPSPEHKFEGLFTLYKGNFQLWLGHRNAYLWWSANPGYLEEPPTMLEVLSEGRESKAEGPVPLLPPKAQGLVLPTRPEPPVEPQDDYLVLDEQLMPCSLGEASLLLPDAQSSAGSESPPAMGQELGPPGATPEPVPEERVSSSSSFEYTVFDPSSELLAPCGHQRPLKYSYLLVSDSGISADYSPLGTSTHRPNLYTNLCQDGCQAQPFPASYVVCS</sequence>
<evidence type="ECO:0000256" key="2">
    <source>
        <dbReference type="ARBA" id="ARBA00007885"/>
    </source>
</evidence>
<feature type="chain" id="PRO_5038723736" description="Erythropoietin receptor" evidence="20">
    <location>
        <begin position="23"/>
        <end position="496"/>
    </location>
</feature>
<dbReference type="GO" id="GO:0009897">
    <property type="term" value="C:external side of plasma membrane"/>
    <property type="evidence" value="ECO:0007669"/>
    <property type="project" value="TreeGrafter"/>
</dbReference>
<evidence type="ECO:0000256" key="14">
    <source>
        <dbReference type="ARBA" id="ARBA00045148"/>
    </source>
</evidence>
<feature type="disulfide bond" evidence="17">
    <location>
        <begin position="49"/>
        <end position="59"/>
    </location>
</feature>
<keyword evidence="7 20" id="KW-0732">Signal</keyword>
<dbReference type="EMBL" id="JAHDVG010000475">
    <property type="protein sequence ID" value="KAH1176228.1"/>
    <property type="molecule type" value="Genomic_DNA"/>
</dbReference>
<evidence type="ECO:0000256" key="8">
    <source>
        <dbReference type="ARBA" id="ARBA00022843"/>
    </source>
</evidence>
<feature type="site" description="Required for STAT1/STAT3 activation" evidence="16">
    <location>
        <position position="450"/>
    </location>
</feature>
<dbReference type="Gene3D" id="2.60.40.10">
    <property type="entry name" value="Immunoglobulins"/>
    <property type="match status" value="2"/>
</dbReference>
<evidence type="ECO:0000256" key="4">
    <source>
        <dbReference type="ARBA" id="ARBA00022475"/>
    </source>
</evidence>
<keyword evidence="13" id="KW-0325">Glycoprotein</keyword>
<evidence type="ECO:0000256" key="15">
    <source>
        <dbReference type="ARBA" id="ARBA00046789"/>
    </source>
</evidence>
<dbReference type="PROSITE" id="PS51257">
    <property type="entry name" value="PROKAR_LIPOPROTEIN"/>
    <property type="match status" value="1"/>
</dbReference>
<comment type="function">
    <text evidence="14">Receptor for erythropoietin, which mediates erythropoietin-induced erythroblast proliferation and differentiation. Upon EPO stimulation, EPOR dimerizes triggering the JAK2/STAT5 signaling cascade. In some cell types, can also activate STAT1 and STAT3. May also activate the LYN tyrosine kinase.</text>
</comment>
<dbReference type="SMART" id="SM00060">
    <property type="entry name" value="FN3"/>
    <property type="match status" value="1"/>
</dbReference>
<accession>A0A9D3XBB0</accession>
<keyword evidence="4" id="KW-1003">Cell membrane</keyword>
<feature type="site" description="Required for CrkL binding" evidence="16">
    <location>
        <position position="475"/>
    </location>
</feature>
<comment type="caution">
    <text evidence="22">The sequence shown here is derived from an EMBL/GenBank/DDBJ whole genome shotgun (WGS) entry which is preliminary data.</text>
</comment>
<dbReference type="Proteomes" id="UP000827986">
    <property type="component" value="Unassembled WGS sequence"/>
</dbReference>
<evidence type="ECO:0000256" key="6">
    <source>
        <dbReference type="ARBA" id="ARBA00022692"/>
    </source>
</evidence>
<dbReference type="PIRSF" id="PIRSF001959">
    <property type="entry name" value="EPO_receptor"/>
    <property type="match status" value="1"/>
</dbReference>